<keyword evidence="1" id="KW-1133">Transmembrane helix</keyword>
<feature type="transmembrane region" description="Helical" evidence="1">
    <location>
        <begin position="116"/>
        <end position="135"/>
    </location>
</feature>
<accession>A0A098M309</accession>
<protein>
    <recommendedName>
        <fullName evidence="4">DUF2812 domain-containing protein</fullName>
    </recommendedName>
</protein>
<dbReference type="Pfam" id="PF11193">
    <property type="entry name" value="DUF2812"/>
    <property type="match status" value="1"/>
</dbReference>
<evidence type="ECO:0000313" key="3">
    <source>
        <dbReference type="Proteomes" id="UP000029734"/>
    </source>
</evidence>
<keyword evidence="1" id="KW-0812">Transmembrane</keyword>
<dbReference type="OrthoDB" id="8757095at2"/>
<dbReference type="RefSeq" id="WP_036654117.1">
    <property type="nucleotide sequence ID" value="NZ_JQCR01000003.1"/>
</dbReference>
<gene>
    <name evidence="2" type="ORF">PWYN_16590</name>
</gene>
<proteinExistence type="predicted"/>
<evidence type="ECO:0000313" key="2">
    <source>
        <dbReference type="EMBL" id="KGE16363.1"/>
    </source>
</evidence>
<name>A0A098M309_9BACL</name>
<keyword evidence="1" id="KW-0472">Membrane</keyword>
<comment type="caution">
    <text evidence="2">The sequence shown here is derived from an EMBL/GenBank/DDBJ whole genome shotgun (WGS) entry which is preliminary data.</text>
</comment>
<feature type="transmembrane region" description="Helical" evidence="1">
    <location>
        <begin position="147"/>
        <end position="168"/>
    </location>
</feature>
<reference evidence="2 3" key="1">
    <citation type="submission" date="2014-08" db="EMBL/GenBank/DDBJ databases">
        <authorList>
            <person name="den Bakker H.C."/>
        </authorList>
    </citation>
    <scope>NUCLEOTIDE SEQUENCE [LARGE SCALE GENOMIC DNA]</scope>
    <source>
        <strain evidence="2 3">DSM 18334</strain>
    </source>
</reference>
<dbReference type="EMBL" id="JQCR01000003">
    <property type="protein sequence ID" value="KGE16363.1"/>
    <property type="molecule type" value="Genomic_DNA"/>
</dbReference>
<dbReference type="STRING" id="268407.PWYN_16590"/>
<dbReference type="Proteomes" id="UP000029734">
    <property type="component" value="Unassembled WGS sequence"/>
</dbReference>
<reference evidence="2 3" key="2">
    <citation type="submission" date="2014-10" db="EMBL/GenBank/DDBJ databases">
        <title>Comparative genomics of the Paenibacillus odorifer group.</title>
        <authorList>
            <person name="Tsai Y.-C."/>
            <person name="Martin N."/>
            <person name="Korlach J."/>
            <person name="Wiedmann M."/>
        </authorList>
    </citation>
    <scope>NUCLEOTIDE SEQUENCE [LARGE SCALE GENOMIC DNA]</scope>
    <source>
        <strain evidence="2 3">DSM 18334</strain>
    </source>
</reference>
<evidence type="ECO:0008006" key="4">
    <source>
        <dbReference type="Google" id="ProtNLM"/>
    </source>
</evidence>
<dbReference type="AlphaFoldDB" id="A0A098M309"/>
<sequence length="188" mass="21882">MKYVKYKVFSIGAYEKEEQWLNEMSAKGMHLTDIGFCRYVFEKGTPGEYIYRLQMLENIPTHPQSVDYIRFVEDTGAEQVGSILRWVYFRKKAANGPFDLYSDLDSRLKHYRSINAICNVIIPIEFIIGALNIFIINVNVPGELPNIIYRTNMLLGLFCIGLGIWVIFISRSIRKKIKILKKESTIRE</sequence>
<evidence type="ECO:0000256" key="1">
    <source>
        <dbReference type="SAM" id="Phobius"/>
    </source>
</evidence>
<keyword evidence="3" id="KW-1185">Reference proteome</keyword>
<dbReference type="InterPro" id="IPR021359">
    <property type="entry name" value="DUF2812"/>
</dbReference>
<organism evidence="2 3">
    <name type="scientific">Paenibacillus wynnii</name>
    <dbReference type="NCBI Taxonomy" id="268407"/>
    <lineage>
        <taxon>Bacteria</taxon>
        <taxon>Bacillati</taxon>
        <taxon>Bacillota</taxon>
        <taxon>Bacilli</taxon>
        <taxon>Bacillales</taxon>
        <taxon>Paenibacillaceae</taxon>
        <taxon>Paenibacillus</taxon>
    </lineage>
</organism>
<dbReference type="eggNOG" id="ENOG5032UIA">
    <property type="taxonomic scope" value="Bacteria"/>
</dbReference>